<dbReference type="AlphaFoldDB" id="A0A1M5N611"/>
<reference evidence="2" key="1">
    <citation type="submission" date="2016-11" db="EMBL/GenBank/DDBJ databases">
        <authorList>
            <person name="Varghese N."/>
            <person name="Submissions S."/>
        </authorList>
    </citation>
    <scope>NUCLEOTIDE SEQUENCE [LARGE SCALE GENOMIC DNA]</scope>
    <source>
        <strain evidence="2">CGMCC 1.8995</strain>
    </source>
</reference>
<keyword evidence="2" id="KW-1185">Reference proteome</keyword>
<evidence type="ECO:0008006" key="3">
    <source>
        <dbReference type="Google" id="ProtNLM"/>
    </source>
</evidence>
<organism evidence="1 2">
    <name type="scientific">Marisediminitalea aggregata</name>
    <dbReference type="NCBI Taxonomy" id="634436"/>
    <lineage>
        <taxon>Bacteria</taxon>
        <taxon>Pseudomonadati</taxon>
        <taxon>Pseudomonadota</taxon>
        <taxon>Gammaproteobacteria</taxon>
        <taxon>Alteromonadales</taxon>
        <taxon>Alteromonadaceae</taxon>
        <taxon>Marisediminitalea</taxon>
    </lineage>
</organism>
<evidence type="ECO:0000313" key="2">
    <source>
        <dbReference type="Proteomes" id="UP000184520"/>
    </source>
</evidence>
<sequence>MNFVIPVTIMDEQVETARNECMRRIGRNMLMFQRMEQLLKSLLANSSLEGYEKELESIKAKRASDISSMTMGQLSNEYFNTIFDTSENELPPHEDPSQHYLSFKYSVQRSEERINAEKQYFSELVKERNELVHHLLPKYDPTSLQSIEELSESLEKQRERFLPALKNLTTLCETQQNIRQQIADFFQSEAGGRFLVEGIYPGETRLDKLLRDAASFSTRDDGWSSLNLAGQFIKNQPEDIIEKVCEELAFSTLPALKTLIEKSPIFELKTQPTKNGFIWLYRLKPHPDEHQ</sequence>
<evidence type="ECO:0000313" key="1">
    <source>
        <dbReference type="EMBL" id="SHG85026.1"/>
    </source>
</evidence>
<dbReference type="EMBL" id="FQWD01000005">
    <property type="protein sequence ID" value="SHG85026.1"/>
    <property type="molecule type" value="Genomic_DNA"/>
</dbReference>
<name>A0A1M5N611_9ALTE</name>
<gene>
    <name evidence="1" type="ORF">SAMN05216361_3091</name>
</gene>
<protein>
    <recommendedName>
        <fullName evidence="3">HTH OST-type domain-containing protein</fullName>
    </recommendedName>
</protein>
<dbReference type="Proteomes" id="UP000184520">
    <property type="component" value="Unassembled WGS sequence"/>
</dbReference>
<proteinExistence type="predicted"/>
<accession>A0A1M5N611</accession>